<dbReference type="SUPFAM" id="SSF102114">
    <property type="entry name" value="Radical SAM enzymes"/>
    <property type="match status" value="1"/>
</dbReference>
<evidence type="ECO:0000256" key="5">
    <source>
        <dbReference type="ARBA" id="ARBA00022723"/>
    </source>
</evidence>
<evidence type="ECO:0000256" key="4">
    <source>
        <dbReference type="ARBA" id="ARBA00022691"/>
    </source>
</evidence>
<dbReference type="SFLD" id="SFLDG01066">
    <property type="entry name" value="organic_radical-activating_enz"/>
    <property type="match status" value="1"/>
</dbReference>
<evidence type="ECO:0000259" key="10">
    <source>
        <dbReference type="PROSITE" id="PS51918"/>
    </source>
</evidence>
<reference evidence="11" key="1">
    <citation type="submission" date="2022-10" db="EMBL/GenBank/DDBJ databases">
        <title>Completed Genome Sequence of two octocoral isolated bacterium, Endozoicomonas euniceicola EF212T and Endozoicomonas gorgoniicola PS125T.</title>
        <authorList>
            <person name="Chiou Y.-J."/>
            <person name="Chen Y.-H."/>
        </authorList>
    </citation>
    <scope>NUCLEOTIDE SEQUENCE</scope>
    <source>
        <strain evidence="11">EF212</strain>
    </source>
</reference>
<dbReference type="Gene3D" id="3.20.20.70">
    <property type="entry name" value="Aldolase class I"/>
    <property type="match status" value="1"/>
</dbReference>
<gene>
    <name evidence="11" type="ORF">NX720_16540</name>
</gene>
<dbReference type="PANTHER" id="PTHR30352:SF14">
    <property type="entry name" value="PYRUVATE FORMATE-LYASE 3-ACTIVATING ENZYME-RELATED"/>
    <property type="match status" value="1"/>
</dbReference>
<comment type="similarity">
    <text evidence="2">Belongs to the organic radical-activating enzymes family.</text>
</comment>
<dbReference type="PROSITE" id="PS51918">
    <property type="entry name" value="RADICAL_SAM"/>
    <property type="match status" value="1"/>
</dbReference>
<dbReference type="InterPro" id="IPR034457">
    <property type="entry name" value="Organic_radical-activating"/>
</dbReference>
<dbReference type="InterPro" id="IPR001989">
    <property type="entry name" value="Radical_activat_CS"/>
</dbReference>
<dbReference type="InterPro" id="IPR040074">
    <property type="entry name" value="BssD/PflA/YjjW"/>
</dbReference>
<evidence type="ECO:0000256" key="2">
    <source>
        <dbReference type="ARBA" id="ARBA00009777"/>
    </source>
</evidence>
<keyword evidence="6" id="KW-0560">Oxidoreductase</keyword>
<dbReference type="NCBIfam" id="TIGR02494">
    <property type="entry name" value="PFLE_PFLC"/>
    <property type="match status" value="1"/>
</dbReference>
<evidence type="ECO:0000256" key="3">
    <source>
        <dbReference type="ARBA" id="ARBA00022485"/>
    </source>
</evidence>
<keyword evidence="3" id="KW-0004">4Fe-4S</keyword>
<evidence type="ECO:0000313" key="12">
    <source>
        <dbReference type="Proteomes" id="UP001163255"/>
    </source>
</evidence>
<keyword evidence="12" id="KW-1185">Reference proteome</keyword>
<evidence type="ECO:0000256" key="1">
    <source>
        <dbReference type="ARBA" id="ARBA00001966"/>
    </source>
</evidence>
<dbReference type="PIRSF" id="PIRSF000371">
    <property type="entry name" value="PFL_act_enz"/>
    <property type="match status" value="1"/>
</dbReference>
<evidence type="ECO:0000256" key="6">
    <source>
        <dbReference type="ARBA" id="ARBA00023002"/>
    </source>
</evidence>
<evidence type="ECO:0000259" key="9">
    <source>
        <dbReference type="PROSITE" id="PS51379"/>
    </source>
</evidence>
<dbReference type="InterPro" id="IPR007197">
    <property type="entry name" value="rSAM"/>
</dbReference>
<organism evidence="11 12">
    <name type="scientific">Endozoicomonas euniceicola</name>
    <dbReference type="NCBI Taxonomy" id="1234143"/>
    <lineage>
        <taxon>Bacteria</taxon>
        <taxon>Pseudomonadati</taxon>
        <taxon>Pseudomonadota</taxon>
        <taxon>Gammaproteobacteria</taxon>
        <taxon>Oceanospirillales</taxon>
        <taxon>Endozoicomonadaceae</taxon>
        <taxon>Endozoicomonas</taxon>
    </lineage>
</organism>
<dbReference type="SUPFAM" id="SSF54862">
    <property type="entry name" value="4Fe-4S ferredoxins"/>
    <property type="match status" value="1"/>
</dbReference>
<accession>A0ABY6GP08</accession>
<dbReference type="EMBL" id="CP103300">
    <property type="protein sequence ID" value="UYM14493.1"/>
    <property type="molecule type" value="Genomic_DNA"/>
</dbReference>
<dbReference type="RefSeq" id="WP_262596000.1">
    <property type="nucleotide sequence ID" value="NZ_CP103300.1"/>
</dbReference>
<dbReference type="InterPro" id="IPR013785">
    <property type="entry name" value="Aldolase_TIM"/>
</dbReference>
<keyword evidence="7" id="KW-0408">Iron</keyword>
<dbReference type="PROSITE" id="PS01087">
    <property type="entry name" value="RADICAL_ACTIVATING"/>
    <property type="match status" value="1"/>
</dbReference>
<dbReference type="InterPro" id="IPR058240">
    <property type="entry name" value="rSAM_sf"/>
</dbReference>
<name>A0ABY6GP08_9GAMM</name>
<dbReference type="InterPro" id="IPR012839">
    <property type="entry name" value="Organic_radical_activase"/>
</dbReference>
<keyword evidence="8" id="KW-0411">Iron-sulfur</keyword>
<dbReference type="Proteomes" id="UP001163255">
    <property type="component" value="Chromosome"/>
</dbReference>
<comment type="cofactor">
    <cofactor evidence="1">
        <name>[4Fe-4S] cluster</name>
        <dbReference type="ChEBI" id="CHEBI:49883"/>
    </cofactor>
</comment>
<sequence length="299" mass="33813">MYFNIQRFSTHDGDGIRSILFLKGCSLKCSWCQNPESLSRKRSLLFDERTCLTDCNLCEQGCPAIHREGGILKIDRPAIKQDQLIALESICPTKALTVCGKEANADELFDQLMRDKAFYDQSNGGVTFSGGEPLTQPDLVENLASRLQAEGVSCAMESCLHVPWKYIERVAPFIDCWLVDLKHTDEHKFKAWTKGSMSLIKDNFRKLARIARRIVIRVPVIPDFNDTSDELKSIIDFAESLENCRELHLLAYHTLGMSKYQLLGLPYQCSESPLNKPELLQNAQTYGHKHTKLKVTLGG</sequence>
<dbReference type="PROSITE" id="PS51379">
    <property type="entry name" value="4FE4S_FER_2"/>
    <property type="match status" value="1"/>
</dbReference>
<dbReference type="SFLD" id="SFLDG01118">
    <property type="entry name" value="activating_enzymes__group_2"/>
    <property type="match status" value="1"/>
</dbReference>
<feature type="domain" description="Radical SAM core" evidence="10">
    <location>
        <begin position="11"/>
        <end position="289"/>
    </location>
</feature>
<keyword evidence="5" id="KW-0479">Metal-binding</keyword>
<dbReference type="PANTHER" id="PTHR30352">
    <property type="entry name" value="PYRUVATE FORMATE-LYASE-ACTIVATING ENZYME"/>
    <property type="match status" value="1"/>
</dbReference>
<evidence type="ECO:0000256" key="8">
    <source>
        <dbReference type="ARBA" id="ARBA00023014"/>
    </source>
</evidence>
<dbReference type="InterPro" id="IPR017896">
    <property type="entry name" value="4Fe4S_Fe-S-bd"/>
</dbReference>
<evidence type="ECO:0000313" key="11">
    <source>
        <dbReference type="EMBL" id="UYM14493.1"/>
    </source>
</evidence>
<protein>
    <submittedName>
        <fullName evidence="11">Glycyl-radical enzyme activating protein</fullName>
    </submittedName>
</protein>
<proteinExistence type="inferred from homology"/>
<evidence type="ECO:0000256" key="7">
    <source>
        <dbReference type="ARBA" id="ARBA00023004"/>
    </source>
</evidence>
<keyword evidence="4" id="KW-0949">S-adenosyl-L-methionine</keyword>
<feature type="domain" description="4Fe-4S ferredoxin-type" evidence="9">
    <location>
        <begin position="42"/>
        <end position="70"/>
    </location>
</feature>
<dbReference type="SFLD" id="SFLDS00029">
    <property type="entry name" value="Radical_SAM"/>
    <property type="match status" value="1"/>
</dbReference>
<dbReference type="Pfam" id="PF13353">
    <property type="entry name" value="Fer4_12"/>
    <property type="match status" value="1"/>
</dbReference>